<evidence type="ECO:0000256" key="11">
    <source>
        <dbReference type="PROSITE-ProRule" id="PRU01248"/>
    </source>
</evidence>
<name>C4IJK6_CLOBU</name>
<dbReference type="InterPro" id="IPR011010">
    <property type="entry name" value="DNA_brk_join_enz"/>
</dbReference>
<keyword evidence="6" id="KW-0159">Chromosome partition</keyword>
<keyword evidence="4" id="KW-0963">Cytoplasm</keyword>
<dbReference type="GO" id="GO:0007059">
    <property type="term" value="P:chromosome segregation"/>
    <property type="evidence" value="ECO:0007669"/>
    <property type="project" value="UniProtKB-KW"/>
</dbReference>
<dbReference type="RefSeq" id="WP_003409952.1">
    <property type="nucleotide sequence ID" value="NZ_ACOM01000005.1"/>
</dbReference>
<sequence>MNSNEEFVVNAIGKLTLEFNFDWEQQRKVRDCLYLSLYNYEVLPIEKALIKSDLEDKILLYLQVRKLENYSQATLSNYMYTLRKFASFINKPVGTITKNDIRYYMAINFTELKPSTVNNKIACFKAFFQWLEQEEMIPKNPARSLDETRLPKRLRKSLTAEELERVRIACVDNRDRALVEFLVATGCRVSEVVSCNIKDLDLNDNTLKVIGKGDKERTVCFTDKAKLYIRKYIEEDRQKDNEDALFVSTKFPYNRISRRSIEVAISKIGIRANLGKPLFPHLLRHTMATLSLQSGADITIIQSLLGHTTPSTTQIYAENSLDNLKHEYKQHFNC</sequence>
<proteinExistence type="inferred from homology"/>
<dbReference type="InterPro" id="IPR010998">
    <property type="entry name" value="Integrase_recombinase_N"/>
</dbReference>
<comment type="similarity">
    <text evidence="3">Belongs to the 'phage' integrase family.</text>
</comment>
<evidence type="ECO:0000256" key="9">
    <source>
        <dbReference type="ARBA" id="ARBA00023172"/>
    </source>
</evidence>
<keyword evidence="9" id="KW-0233">DNA recombination</keyword>
<feature type="domain" description="Tyr recombinase" evidence="12">
    <location>
        <begin position="153"/>
        <end position="329"/>
    </location>
</feature>
<dbReference type="Proteomes" id="UP000003081">
    <property type="component" value="Unassembled WGS sequence"/>
</dbReference>
<dbReference type="PROSITE" id="PS51898">
    <property type="entry name" value="TYR_RECOMBINASE"/>
    <property type="match status" value="1"/>
</dbReference>
<reference evidence="14 15" key="1">
    <citation type="submission" date="2009-08" db="EMBL/GenBank/DDBJ databases">
        <authorList>
            <person name="Shrivastava S."/>
            <person name="Brinkac L.B."/>
            <person name="Brown J.L."/>
            <person name="Bruce D.B."/>
            <person name="Detter C."/>
            <person name="Green L.D."/>
            <person name="Munk C.A."/>
            <person name="Rogers Y.C."/>
            <person name="Tapia R."/>
            <person name="Sims D.R."/>
            <person name="Smith L.A."/>
            <person name="Smith T.J."/>
            <person name="Sutton G."/>
            <person name="Brettin T."/>
        </authorList>
    </citation>
    <scope>NUCLEOTIDE SEQUENCE [LARGE SCALE GENOMIC DNA]</scope>
    <source>
        <strain evidence="15">E4 str. BoNT E BL5262</strain>
    </source>
</reference>
<evidence type="ECO:0000256" key="7">
    <source>
        <dbReference type="ARBA" id="ARBA00022908"/>
    </source>
</evidence>
<evidence type="ECO:0000256" key="5">
    <source>
        <dbReference type="ARBA" id="ARBA00022618"/>
    </source>
</evidence>
<evidence type="ECO:0000256" key="2">
    <source>
        <dbReference type="ARBA" id="ARBA00004496"/>
    </source>
</evidence>
<keyword evidence="8 11" id="KW-0238">DNA-binding</keyword>
<dbReference type="InterPro" id="IPR002104">
    <property type="entry name" value="Integrase_catalytic"/>
</dbReference>
<evidence type="ECO:0000256" key="10">
    <source>
        <dbReference type="ARBA" id="ARBA00023306"/>
    </source>
</evidence>
<keyword evidence="15" id="KW-1185">Reference proteome</keyword>
<comment type="subcellular location">
    <subcellularLocation>
        <location evidence="2">Cytoplasm</location>
    </subcellularLocation>
</comment>
<dbReference type="NCBIfam" id="NF040815">
    <property type="entry name" value="recomb_XerA_Arch"/>
    <property type="match status" value="1"/>
</dbReference>
<dbReference type="PANTHER" id="PTHR30349">
    <property type="entry name" value="PHAGE INTEGRASE-RELATED"/>
    <property type="match status" value="1"/>
</dbReference>
<dbReference type="eggNOG" id="COG4974">
    <property type="taxonomic scope" value="Bacteria"/>
</dbReference>
<evidence type="ECO:0000256" key="3">
    <source>
        <dbReference type="ARBA" id="ARBA00008857"/>
    </source>
</evidence>
<dbReference type="AlphaFoldDB" id="C4IJK6"/>
<dbReference type="PROSITE" id="PS51900">
    <property type="entry name" value="CB"/>
    <property type="match status" value="1"/>
</dbReference>
<evidence type="ECO:0000256" key="8">
    <source>
        <dbReference type="ARBA" id="ARBA00023125"/>
    </source>
</evidence>
<dbReference type="HOGENOM" id="CLU_027562_9_2_9"/>
<dbReference type="InterPro" id="IPR050090">
    <property type="entry name" value="Tyrosine_recombinase_XerCD"/>
</dbReference>
<feature type="domain" description="Core-binding (CB)" evidence="13">
    <location>
        <begin position="49"/>
        <end position="132"/>
    </location>
</feature>
<dbReference type="Gene3D" id="1.10.443.10">
    <property type="entry name" value="Intergrase catalytic core"/>
    <property type="match status" value="1"/>
</dbReference>
<keyword evidence="5" id="KW-0132">Cell division</keyword>
<dbReference type="EMBL" id="ACOM01000005">
    <property type="protein sequence ID" value="EEP54822.1"/>
    <property type="molecule type" value="Genomic_DNA"/>
</dbReference>
<evidence type="ECO:0000313" key="15">
    <source>
        <dbReference type="Proteomes" id="UP000003081"/>
    </source>
</evidence>
<dbReference type="InterPro" id="IPR004107">
    <property type="entry name" value="Integrase_SAM-like_N"/>
</dbReference>
<dbReference type="InterPro" id="IPR044068">
    <property type="entry name" value="CB"/>
</dbReference>
<dbReference type="InterPro" id="IPR013762">
    <property type="entry name" value="Integrase-like_cat_sf"/>
</dbReference>
<dbReference type="GO" id="GO:0006310">
    <property type="term" value="P:DNA recombination"/>
    <property type="evidence" value="ECO:0007669"/>
    <property type="project" value="UniProtKB-KW"/>
</dbReference>
<comment type="function">
    <text evidence="1">Site-specific tyrosine recombinase, which acts by catalyzing the cutting and rejoining of the recombining DNA molecules.</text>
</comment>
<dbReference type="SUPFAM" id="SSF56349">
    <property type="entry name" value="DNA breaking-rejoining enzymes"/>
    <property type="match status" value="1"/>
</dbReference>
<gene>
    <name evidence="14" type="ORF">CLP_2596</name>
</gene>
<dbReference type="Gene3D" id="1.10.150.130">
    <property type="match status" value="1"/>
</dbReference>
<accession>C4IJK6</accession>
<organism evidence="14 15">
    <name type="scientific">Clostridium butyricum E4 str. BoNT E BL5262</name>
    <dbReference type="NCBI Taxonomy" id="632245"/>
    <lineage>
        <taxon>Bacteria</taxon>
        <taxon>Bacillati</taxon>
        <taxon>Bacillota</taxon>
        <taxon>Clostridia</taxon>
        <taxon>Eubacteriales</taxon>
        <taxon>Clostridiaceae</taxon>
        <taxon>Clostridium</taxon>
    </lineage>
</organism>
<keyword evidence="10" id="KW-0131">Cell cycle</keyword>
<evidence type="ECO:0000256" key="1">
    <source>
        <dbReference type="ARBA" id="ARBA00003283"/>
    </source>
</evidence>
<evidence type="ECO:0000259" key="13">
    <source>
        <dbReference type="PROSITE" id="PS51900"/>
    </source>
</evidence>
<dbReference type="GO" id="GO:0051301">
    <property type="term" value="P:cell division"/>
    <property type="evidence" value="ECO:0007669"/>
    <property type="project" value="UniProtKB-KW"/>
</dbReference>
<comment type="caution">
    <text evidence="14">The sequence shown here is derived from an EMBL/GenBank/DDBJ whole genome shotgun (WGS) entry which is preliminary data.</text>
</comment>
<keyword evidence="7" id="KW-0229">DNA integration</keyword>
<dbReference type="Pfam" id="PF00589">
    <property type="entry name" value="Phage_integrase"/>
    <property type="match status" value="1"/>
</dbReference>
<evidence type="ECO:0000256" key="4">
    <source>
        <dbReference type="ARBA" id="ARBA00022490"/>
    </source>
</evidence>
<dbReference type="GO" id="GO:0015074">
    <property type="term" value="P:DNA integration"/>
    <property type="evidence" value="ECO:0007669"/>
    <property type="project" value="UniProtKB-KW"/>
</dbReference>
<evidence type="ECO:0000256" key="6">
    <source>
        <dbReference type="ARBA" id="ARBA00022829"/>
    </source>
</evidence>
<dbReference type="Pfam" id="PF13495">
    <property type="entry name" value="Phage_int_SAM_4"/>
    <property type="match status" value="1"/>
</dbReference>
<dbReference type="GO" id="GO:0003677">
    <property type="term" value="F:DNA binding"/>
    <property type="evidence" value="ECO:0007669"/>
    <property type="project" value="UniProtKB-UniRule"/>
</dbReference>
<dbReference type="GO" id="GO:0005737">
    <property type="term" value="C:cytoplasm"/>
    <property type="evidence" value="ECO:0007669"/>
    <property type="project" value="UniProtKB-SubCell"/>
</dbReference>
<evidence type="ECO:0000259" key="12">
    <source>
        <dbReference type="PROSITE" id="PS51898"/>
    </source>
</evidence>
<protein>
    <submittedName>
        <fullName evidence="14">Tyrosine recombinase XerC</fullName>
    </submittedName>
</protein>
<dbReference type="PANTHER" id="PTHR30349:SF77">
    <property type="entry name" value="TYROSINE RECOMBINASE XERC"/>
    <property type="match status" value="1"/>
</dbReference>
<evidence type="ECO:0000313" key="14">
    <source>
        <dbReference type="EMBL" id="EEP54822.1"/>
    </source>
</evidence>